<dbReference type="Pfam" id="PF12746">
    <property type="entry name" value="GNAT_acetyltran"/>
    <property type="match status" value="1"/>
</dbReference>
<dbReference type="PANTHER" id="PTHR31143">
    <property type="match status" value="1"/>
</dbReference>
<keyword evidence="2" id="KW-1185">Reference proteome</keyword>
<organism evidence="1 2">
    <name type="scientific">Evansella caseinilytica</name>
    <dbReference type="NCBI Taxonomy" id="1503961"/>
    <lineage>
        <taxon>Bacteria</taxon>
        <taxon>Bacillati</taxon>
        <taxon>Bacillota</taxon>
        <taxon>Bacilli</taxon>
        <taxon>Bacillales</taxon>
        <taxon>Bacillaceae</taxon>
        <taxon>Evansella</taxon>
    </lineage>
</organism>
<dbReference type="OrthoDB" id="7054616at2"/>
<dbReference type="SUPFAM" id="SSF55729">
    <property type="entry name" value="Acyl-CoA N-acyltransferases (Nat)"/>
    <property type="match status" value="1"/>
</dbReference>
<dbReference type="InterPro" id="IPR016181">
    <property type="entry name" value="Acyl_CoA_acyltransferase"/>
</dbReference>
<dbReference type="InterPro" id="IPR027365">
    <property type="entry name" value="GNAT_acetyltra_YdfB-like"/>
</dbReference>
<dbReference type="Proteomes" id="UP000198935">
    <property type="component" value="Unassembled WGS sequence"/>
</dbReference>
<dbReference type="Gene3D" id="3.40.630.30">
    <property type="match status" value="1"/>
</dbReference>
<proteinExistence type="predicted"/>
<evidence type="ECO:0000313" key="2">
    <source>
        <dbReference type="Proteomes" id="UP000198935"/>
    </source>
</evidence>
<evidence type="ECO:0000313" key="1">
    <source>
        <dbReference type="EMBL" id="SDY10232.1"/>
    </source>
</evidence>
<keyword evidence="1" id="KW-0808">Transferase</keyword>
<accession>A0A1H3H3Z5</accession>
<name>A0A1H3H3Z5_9BACI</name>
<sequence>MISELKKSEYYKCKGLLYELGHLEPKAVIEGANPGRVFVDNGHSPRSGLIWLGNNDGFFFIGDESNKDFNREINVFIDTVIKREALKVGLHWFEGIGNHSKWNTTLKSVFEHRKLGSWKQSVYTLQTGDDNINDELAVENEYRIVKIGEDLLENTNLSIINTEFVRSKILESWASSEKFFRHGIGYCMIYKHQIVSICFSGFVAGNVHGIDIETLEGHQGKKVAQKTALFFVKDCLDNGIVPYWDCMEMNKPSIAVAEKIGFKNIFNYIGFDFRLN</sequence>
<dbReference type="EMBL" id="FNPI01000001">
    <property type="protein sequence ID" value="SDY10232.1"/>
    <property type="molecule type" value="Genomic_DNA"/>
</dbReference>
<dbReference type="AlphaFoldDB" id="A0A1H3H3Z5"/>
<gene>
    <name evidence="1" type="ORF">SAMN05421736_101373</name>
</gene>
<protein>
    <submittedName>
        <fullName evidence="1">GNAT acetyltransferase</fullName>
    </submittedName>
</protein>
<reference evidence="2" key="1">
    <citation type="submission" date="2016-10" db="EMBL/GenBank/DDBJ databases">
        <authorList>
            <person name="Varghese N."/>
            <person name="Submissions S."/>
        </authorList>
    </citation>
    <scope>NUCLEOTIDE SEQUENCE [LARGE SCALE GENOMIC DNA]</scope>
    <source>
        <strain evidence="2">SP</strain>
    </source>
</reference>
<dbReference type="PANTHER" id="PTHR31143:SF2">
    <property type="entry name" value="FR47-LIKE DOMAIN-CONTAINING PROTEIN-RELATED"/>
    <property type="match status" value="1"/>
</dbReference>
<dbReference type="GO" id="GO:0016740">
    <property type="term" value="F:transferase activity"/>
    <property type="evidence" value="ECO:0007669"/>
    <property type="project" value="UniProtKB-KW"/>
</dbReference>
<dbReference type="STRING" id="1503961.SAMN05421736_101373"/>